<dbReference type="Proteomes" id="UP000887565">
    <property type="component" value="Unplaced"/>
</dbReference>
<evidence type="ECO:0000256" key="1">
    <source>
        <dbReference type="SAM" id="Phobius"/>
    </source>
</evidence>
<protein>
    <submittedName>
        <fullName evidence="3">Uncharacterized protein</fullName>
    </submittedName>
</protein>
<feature type="transmembrane region" description="Helical" evidence="1">
    <location>
        <begin position="6"/>
        <end position="28"/>
    </location>
</feature>
<keyword evidence="1" id="KW-0812">Transmembrane</keyword>
<accession>A0A915KL28</accession>
<evidence type="ECO:0000313" key="2">
    <source>
        <dbReference type="Proteomes" id="UP000887565"/>
    </source>
</evidence>
<sequence>MVGFPTAIIADIFVGTLINKLLSGLFGARRSMNCHPIRQLAGPAFQSEFGCRFPENHRKTQKNYLTSTMECNPDDFCDIQ</sequence>
<keyword evidence="1" id="KW-1133">Transmembrane helix</keyword>
<proteinExistence type="predicted"/>
<dbReference type="AlphaFoldDB" id="A0A915KL28"/>
<evidence type="ECO:0000313" key="3">
    <source>
        <dbReference type="WBParaSite" id="nRc.2.0.1.t38733-RA"/>
    </source>
</evidence>
<keyword evidence="1" id="KW-0472">Membrane</keyword>
<reference evidence="3" key="1">
    <citation type="submission" date="2022-11" db="UniProtKB">
        <authorList>
            <consortium name="WormBaseParasite"/>
        </authorList>
    </citation>
    <scope>IDENTIFICATION</scope>
</reference>
<dbReference type="WBParaSite" id="nRc.2.0.1.t38733-RA">
    <property type="protein sequence ID" value="nRc.2.0.1.t38733-RA"/>
    <property type="gene ID" value="nRc.2.0.1.g38733"/>
</dbReference>
<name>A0A915KL28_ROMCU</name>
<organism evidence="2 3">
    <name type="scientific">Romanomermis culicivorax</name>
    <name type="common">Nematode worm</name>
    <dbReference type="NCBI Taxonomy" id="13658"/>
    <lineage>
        <taxon>Eukaryota</taxon>
        <taxon>Metazoa</taxon>
        <taxon>Ecdysozoa</taxon>
        <taxon>Nematoda</taxon>
        <taxon>Enoplea</taxon>
        <taxon>Dorylaimia</taxon>
        <taxon>Mermithida</taxon>
        <taxon>Mermithoidea</taxon>
        <taxon>Mermithidae</taxon>
        <taxon>Romanomermis</taxon>
    </lineage>
</organism>
<keyword evidence="2" id="KW-1185">Reference proteome</keyword>